<dbReference type="InterPro" id="IPR001036">
    <property type="entry name" value="Acrflvin-R"/>
</dbReference>
<dbReference type="GO" id="GO:0042910">
    <property type="term" value="F:xenobiotic transmembrane transporter activity"/>
    <property type="evidence" value="ECO:0007669"/>
    <property type="project" value="TreeGrafter"/>
</dbReference>
<feature type="transmembrane region" description="Helical" evidence="1">
    <location>
        <begin position="21"/>
        <end position="39"/>
    </location>
</feature>
<dbReference type="InterPro" id="IPR027463">
    <property type="entry name" value="AcrB_DN_DC_subdom"/>
</dbReference>
<accession>A0A1Y6F0B7</accession>
<dbReference type="Gene3D" id="3.30.70.1320">
    <property type="entry name" value="Multidrug efflux transporter AcrB pore domain like"/>
    <property type="match status" value="1"/>
</dbReference>
<protein>
    <submittedName>
        <fullName evidence="3">Multidrug efflux pump subunit AcrB</fullName>
    </submittedName>
</protein>
<feature type="transmembrane region" description="Helical" evidence="1">
    <location>
        <begin position="889"/>
        <end position="912"/>
    </location>
</feature>
<dbReference type="Gene3D" id="3.30.2090.10">
    <property type="entry name" value="Multidrug efflux transporter AcrB TolC docking domain, DN and DC subdomains"/>
    <property type="match status" value="2"/>
</dbReference>
<feature type="transmembrane region" description="Helical" evidence="1">
    <location>
        <begin position="362"/>
        <end position="382"/>
    </location>
</feature>
<keyword evidence="4" id="KW-1185">Reference proteome</keyword>
<dbReference type="SUPFAM" id="SSF82693">
    <property type="entry name" value="Multidrug efflux transporter AcrB pore domain, PN1, PN2, PC1 and PC2 subdomains"/>
    <property type="match status" value="2"/>
</dbReference>
<dbReference type="RefSeq" id="WP_086434532.1">
    <property type="nucleotide sequence ID" value="NZ_FXWH01000001.1"/>
</dbReference>
<evidence type="ECO:0000313" key="3">
    <source>
        <dbReference type="EMBL" id="SMQ66212.1"/>
    </source>
</evidence>
<feature type="transmembrane region" description="Helical" evidence="1">
    <location>
        <begin position="336"/>
        <end position="355"/>
    </location>
</feature>
<feature type="transmembrane region" description="Helical" evidence="1">
    <location>
        <begin position="865"/>
        <end position="883"/>
    </location>
</feature>
<dbReference type="AlphaFoldDB" id="A0A1Y6F0B7"/>
<dbReference type="Pfam" id="PF00873">
    <property type="entry name" value="ACR_tran"/>
    <property type="match status" value="1"/>
</dbReference>
<dbReference type="PROSITE" id="PS50156">
    <property type="entry name" value="SSD"/>
    <property type="match status" value="1"/>
</dbReference>
<dbReference type="Proteomes" id="UP000194450">
    <property type="component" value="Unassembled WGS sequence"/>
</dbReference>
<organism evidence="3 4">
    <name type="scientific">Pseudidiomarina planktonica</name>
    <dbReference type="NCBI Taxonomy" id="1323738"/>
    <lineage>
        <taxon>Bacteria</taxon>
        <taxon>Pseudomonadati</taxon>
        <taxon>Pseudomonadota</taxon>
        <taxon>Gammaproteobacteria</taxon>
        <taxon>Alteromonadales</taxon>
        <taxon>Idiomarinaceae</taxon>
        <taxon>Pseudidiomarina</taxon>
    </lineage>
</organism>
<feature type="transmembrane region" description="Helical" evidence="1">
    <location>
        <begin position="968"/>
        <end position="995"/>
    </location>
</feature>
<dbReference type="Gene3D" id="3.30.70.1430">
    <property type="entry name" value="Multidrug efflux transporter AcrB pore domain"/>
    <property type="match status" value="2"/>
</dbReference>
<dbReference type="SUPFAM" id="SSF82714">
    <property type="entry name" value="Multidrug efflux transporter AcrB TolC docking domain, DN and DC subdomains"/>
    <property type="match status" value="2"/>
</dbReference>
<keyword evidence="1" id="KW-1133">Transmembrane helix</keyword>
<evidence type="ECO:0000256" key="1">
    <source>
        <dbReference type="SAM" id="Phobius"/>
    </source>
</evidence>
<evidence type="ECO:0000313" key="4">
    <source>
        <dbReference type="Proteomes" id="UP000194450"/>
    </source>
</evidence>
<dbReference type="PANTHER" id="PTHR32063:SF73">
    <property type="entry name" value="RND SUPERFAMILY EFFLUX PUMP PERMEASE COMPONENT 1"/>
    <property type="match status" value="1"/>
</dbReference>
<dbReference type="Gene3D" id="3.30.70.1440">
    <property type="entry name" value="Multidrug efflux transporter AcrB pore domain"/>
    <property type="match status" value="1"/>
</dbReference>
<name>A0A1Y6F0B7_9GAMM</name>
<keyword evidence="1" id="KW-0472">Membrane</keyword>
<dbReference type="InterPro" id="IPR000731">
    <property type="entry name" value="SSD"/>
</dbReference>
<feature type="transmembrane region" description="Helical" evidence="1">
    <location>
        <begin position="388"/>
        <end position="412"/>
    </location>
</feature>
<feature type="transmembrane region" description="Helical" evidence="1">
    <location>
        <begin position="524"/>
        <end position="543"/>
    </location>
</feature>
<feature type="transmembrane region" description="Helical" evidence="1">
    <location>
        <begin position="940"/>
        <end position="962"/>
    </location>
</feature>
<dbReference type="GO" id="GO:0005886">
    <property type="term" value="C:plasma membrane"/>
    <property type="evidence" value="ECO:0007669"/>
    <property type="project" value="TreeGrafter"/>
</dbReference>
<feature type="domain" description="SSD" evidence="2">
    <location>
        <begin position="365"/>
        <end position="487"/>
    </location>
</feature>
<feature type="transmembrane region" description="Helical" evidence="1">
    <location>
        <begin position="838"/>
        <end position="858"/>
    </location>
</feature>
<gene>
    <name evidence="3" type="ORF">SAMN06297229_1467</name>
</gene>
<evidence type="ECO:0000259" key="2">
    <source>
        <dbReference type="PROSITE" id="PS50156"/>
    </source>
</evidence>
<proteinExistence type="predicted"/>
<reference evidence="4" key="1">
    <citation type="submission" date="2017-04" db="EMBL/GenBank/DDBJ databases">
        <authorList>
            <person name="Varghese N."/>
            <person name="Submissions S."/>
        </authorList>
    </citation>
    <scope>NUCLEOTIDE SEQUENCE [LARGE SCALE GENOMIC DNA]</scope>
</reference>
<dbReference type="Gene3D" id="1.20.1640.10">
    <property type="entry name" value="Multidrug efflux transporter AcrB transmembrane domain"/>
    <property type="match status" value="2"/>
</dbReference>
<dbReference type="PRINTS" id="PR00702">
    <property type="entry name" value="ACRIFLAVINRP"/>
</dbReference>
<feature type="transmembrane region" description="Helical" evidence="1">
    <location>
        <begin position="465"/>
        <end position="489"/>
    </location>
</feature>
<dbReference type="PANTHER" id="PTHR32063">
    <property type="match status" value="1"/>
</dbReference>
<feature type="transmembrane region" description="Helical" evidence="1">
    <location>
        <begin position="433"/>
        <end position="453"/>
    </location>
</feature>
<sequence>MSTADFGGVIARAALRRPVTTCMVFLSLVLLGLIASRLLPLEKFPGIEIPEIMVQVPYPNSTPAEVERLITRPIEEALATLPGIKRMNSVSNENMSQVFLQLAWESDINGKSIEAREKIDTVRHLLPDDVERVLVYQFNTSDMPIFQLRISSQRDLSNAYELLDRNLKRPVERVPGVSKVNLYGIEPQQIMIRLSSERLLALNIDQQTVVDRLRQSNFALTAGHIEAPHGRILVNPIGEFQNLAEIRNLLITDQVKLSDIATVQREMPRRSEGRHLDRKYAIGMEVFKESNANLVEVSRAVMSVIDEVRDDPQFNGINLYVMDDTADGVTTSLSDLLDAGLIGAVLSFIVLFLFLRNLTTTFIVVLSVPISIAIALGGMYFFGYSLNILSLMGLMLAVGMLVDNAVVVTESIQHEAETSEPGEASTVRGVGKVALAVIAGTLTTAIVFLPNIIGEKIDVTVFLEHVAISICFSLAASLLISQTLIPLLLSRFSHRLKVKKSTQPPKLQRYYQASLSWTQDHPRWTGLFALLILASTFIPMSLVSGDSEQGSFNNQIFINYNIKTQYKLAEVEAEVDRMEAYLYDNKESFHIEQVYSYYTPGHAMTTVILKDKYDEKISSIMERIRAGFPTMLRSEPGFGWGNGGGGGVRVTLSGNSTDVLQSLAEQITPLLSSIDGLTDVRSEQEEGKYELQININRERVHRLGLTTADVAKTVSTALRGERLRSFRADPNGEIPIRVAFDEELEFSLAKLKELPVARQGNEILPLSSVATITRVPQLGEIRRYDRRTALNIGANLDELPLNEARDRITEKMAQLELPSGYEWSLDGSFRRQQEAENVMLTNMILAICMIYIVMAALFESVLLPTAVITSLVLSIVGVFWALLVTGQSITVMAMIGILILMGIVVNNGIVLVDRINQLLGEGATIRTAVIDGCVSRLRPVIMTVATTVLGLIPLAMGTTQIGGDGPPYAPMAIAIIGGLLFSTVTSLYLVPFAYVRLLVWRHRFRLLKASSGKAVERVVKPVSES</sequence>
<dbReference type="OrthoDB" id="5287122at2"/>
<dbReference type="EMBL" id="FXWH01000001">
    <property type="protein sequence ID" value="SMQ66212.1"/>
    <property type="molecule type" value="Genomic_DNA"/>
</dbReference>
<keyword evidence="1" id="KW-0812">Transmembrane</keyword>
<dbReference type="SUPFAM" id="SSF82866">
    <property type="entry name" value="Multidrug efflux transporter AcrB transmembrane domain"/>
    <property type="match status" value="2"/>
</dbReference>